<dbReference type="GO" id="GO:1990077">
    <property type="term" value="C:primosome complex"/>
    <property type="evidence" value="ECO:0007669"/>
    <property type="project" value="UniProtKB-KW"/>
</dbReference>
<evidence type="ECO:0000256" key="5">
    <source>
        <dbReference type="ARBA" id="ARBA00022801"/>
    </source>
</evidence>
<dbReference type="Gene3D" id="1.10.860.10">
    <property type="entry name" value="DNAb Helicase, Chain A"/>
    <property type="match status" value="1"/>
</dbReference>
<keyword evidence="7" id="KW-0067">ATP-binding</keyword>
<dbReference type="PANTHER" id="PTHR30153:SF2">
    <property type="entry name" value="REPLICATIVE DNA HELICASE"/>
    <property type="match status" value="1"/>
</dbReference>
<keyword evidence="2" id="KW-0639">Primosome</keyword>
<dbReference type="InterPro" id="IPR007693">
    <property type="entry name" value="DNA_helicase_DnaB-like_N"/>
</dbReference>
<dbReference type="InterPro" id="IPR027417">
    <property type="entry name" value="P-loop_NTPase"/>
</dbReference>
<keyword evidence="8" id="KW-0238">DNA-binding</keyword>
<gene>
    <name evidence="14" type="ORF">UFOPK2754_03064</name>
</gene>
<sequence>MPERSRTPSPRRPRDNRRDPYDGGVVNDLSAGSGSIGRVPPHNLDAEASLLGAMLLSRDAIVDAIEIVTAEQFYKPAHAHVYDAILSLYGSGEPADPVTVAEELRRAGVLEVIGGAGLLVELQATTPAISSATKYARIVSECATLRRLIGVAHEIAEIGYSRPDDVTKAVDSAETLMFDVGQGRVADTLAPIRELLDLNLDRLEQLYERGETITGTPSGYTDLDEMLSGLQPSALIVVGARPAMGKTSFALGLAAHAAIEGGRPVMIFSLEMSQLELSQRLLCSESRVDAKNMRDGKLTEADWKKISHGVGRLGEAQLWIDDNPNTTVMEIRAKARRLKSKVGDLGLIVVDYLQLMTGRSNAESRQVEVSEISRGMKILARELEVPVVALSQLSRTLESRADKRPMLADLRESGSIEQDADVVMFLYRDEVYHPDTNDLGTAEIIIAKHRAGPTGVVRLAFLPHYTRFANMARSM</sequence>
<evidence type="ECO:0000256" key="6">
    <source>
        <dbReference type="ARBA" id="ARBA00022806"/>
    </source>
</evidence>
<dbReference type="Pfam" id="PF00772">
    <property type="entry name" value="DnaB"/>
    <property type="match status" value="1"/>
</dbReference>
<dbReference type="GO" id="GO:0042802">
    <property type="term" value="F:identical protein binding"/>
    <property type="evidence" value="ECO:0007669"/>
    <property type="project" value="UniProtKB-ARBA"/>
</dbReference>
<dbReference type="CDD" id="cd00984">
    <property type="entry name" value="DnaB_C"/>
    <property type="match status" value="1"/>
</dbReference>
<dbReference type="FunFam" id="3.40.50.300:FF:000076">
    <property type="entry name" value="Replicative DNA helicase"/>
    <property type="match status" value="1"/>
</dbReference>
<dbReference type="InterPro" id="IPR016136">
    <property type="entry name" value="DNA_helicase_N/primase_C"/>
</dbReference>
<evidence type="ECO:0000256" key="4">
    <source>
        <dbReference type="ARBA" id="ARBA00022741"/>
    </source>
</evidence>
<evidence type="ECO:0000256" key="9">
    <source>
        <dbReference type="ARBA" id="ARBA00023235"/>
    </source>
</evidence>
<evidence type="ECO:0000256" key="1">
    <source>
        <dbReference type="ARBA" id="ARBA00008428"/>
    </source>
</evidence>
<keyword evidence="5" id="KW-0378">Hydrolase</keyword>
<dbReference type="EMBL" id="CAEZYR010000178">
    <property type="protein sequence ID" value="CAB4770411.1"/>
    <property type="molecule type" value="Genomic_DNA"/>
</dbReference>
<dbReference type="InterPro" id="IPR036185">
    <property type="entry name" value="DNA_heli_DnaB-like_N_sf"/>
</dbReference>
<keyword evidence="3" id="KW-0235">DNA replication</keyword>
<feature type="region of interest" description="Disordered" evidence="12">
    <location>
        <begin position="1"/>
        <end position="40"/>
    </location>
</feature>
<keyword evidence="4" id="KW-0547">Nucleotide-binding</keyword>
<evidence type="ECO:0000256" key="3">
    <source>
        <dbReference type="ARBA" id="ARBA00022705"/>
    </source>
</evidence>
<reference evidence="14" key="1">
    <citation type="submission" date="2020-05" db="EMBL/GenBank/DDBJ databases">
        <authorList>
            <person name="Chiriac C."/>
            <person name="Salcher M."/>
            <person name="Ghai R."/>
            <person name="Kavagutti S V."/>
        </authorList>
    </citation>
    <scope>NUCLEOTIDE SEQUENCE</scope>
</reference>
<dbReference type="InterPro" id="IPR007692">
    <property type="entry name" value="DNA_helicase_DnaB"/>
</dbReference>
<dbReference type="AlphaFoldDB" id="A0A6J6VDG4"/>
<dbReference type="GO" id="GO:0005829">
    <property type="term" value="C:cytosol"/>
    <property type="evidence" value="ECO:0007669"/>
    <property type="project" value="TreeGrafter"/>
</dbReference>
<evidence type="ECO:0000256" key="12">
    <source>
        <dbReference type="SAM" id="MobiDB-lite"/>
    </source>
</evidence>
<dbReference type="SUPFAM" id="SSF48024">
    <property type="entry name" value="N-terminal domain of DnaB helicase"/>
    <property type="match status" value="1"/>
</dbReference>
<comment type="catalytic activity">
    <reaction evidence="11">
        <text>ATP + H2O = ADP + phosphate + H(+)</text>
        <dbReference type="Rhea" id="RHEA:13065"/>
        <dbReference type="ChEBI" id="CHEBI:15377"/>
        <dbReference type="ChEBI" id="CHEBI:15378"/>
        <dbReference type="ChEBI" id="CHEBI:30616"/>
        <dbReference type="ChEBI" id="CHEBI:43474"/>
        <dbReference type="ChEBI" id="CHEBI:456216"/>
        <dbReference type="EC" id="5.6.2.3"/>
    </reaction>
</comment>
<evidence type="ECO:0000256" key="2">
    <source>
        <dbReference type="ARBA" id="ARBA00022515"/>
    </source>
</evidence>
<dbReference type="GO" id="GO:0006269">
    <property type="term" value="P:DNA replication, synthesis of primer"/>
    <property type="evidence" value="ECO:0007669"/>
    <property type="project" value="UniProtKB-KW"/>
</dbReference>
<dbReference type="EC" id="5.6.2.3" evidence="10"/>
<dbReference type="GO" id="GO:0016787">
    <property type="term" value="F:hydrolase activity"/>
    <property type="evidence" value="ECO:0007669"/>
    <property type="project" value="UniProtKB-KW"/>
</dbReference>
<dbReference type="PANTHER" id="PTHR30153">
    <property type="entry name" value="REPLICATIVE DNA HELICASE DNAB"/>
    <property type="match status" value="1"/>
</dbReference>
<dbReference type="FunFam" id="1.10.860.10:FF:000001">
    <property type="entry name" value="Replicative DNA helicase"/>
    <property type="match status" value="1"/>
</dbReference>
<evidence type="ECO:0000256" key="11">
    <source>
        <dbReference type="ARBA" id="ARBA00048954"/>
    </source>
</evidence>
<dbReference type="InterPro" id="IPR007694">
    <property type="entry name" value="DNA_helicase_DnaB-like_C"/>
</dbReference>
<dbReference type="GO" id="GO:0005524">
    <property type="term" value="F:ATP binding"/>
    <property type="evidence" value="ECO:0007669"/>
    <property type="project" value="UniProtKB-KW"/>
</dbReference>
<dbReference type="Pfam" id="PF03796">
    <property type="entry name" value="DnaB_C"/>
    <property type="match status" value="1"/>
</dbReference>
<dbReference type="Gene3D" id="3.40.50.300">
    <property type="entry name" value="P-loop containing nucleotide triphosphate hydrolases"/>
    <property type="match status" value="1"/>
</dbReference>
<keyword evidence="6" id="KW-0347">Helicase</keyword>
<dbReference type="SUPFAM" id="SSF52540">
    <property type="entry name" value="P-loop containing nucleoside triphosphate hydrolases"/>
    <property type="match status" value="1"/>
</dbReference>
<comment type="similarity">
    <text evidence="1">Belongs to the helicase family. DnaB subfamily.</text>
</comment>
<dbReference type="NCBIfam" id="TIGR00665">
    <property type="entry name" value="DnaB"/>
    <property type="match status" value="1"/>
</dbReference>
<evidence type="ECO:0000313" key="14">
    <source>
        <dbReference type="EMBL" id="CAB4770411.1"/>
    </source>
</evidence>
<feature type="compositionally biased region" description="Basic and acidic residues" evidence="12">
    <location>
        <begin position="1"/>
        <end position="21"/>
    </location>
</feature>
<name>A0A6J6VDG4_9ZZZZ</name>
<evidence type="ECO:0000259" key="13">
    <source>
        <dbReference type="PROSITE" id="PS51199"/>
    </source>
</evidence>
<dbReference type="GO" id="GO:0003677">
    <property type="term" value="F:DNA binding"/>
    <property type="evidence" value="ECO:0007669"/>
    <property type="project" value="UniProtKB-KW"/>
</dbReference>
<keyword evidence="9" id="KW-0413">Isomerase</keyword>
<evidence type="ECO:0000256" key="7">
    <source>
        <dbReference type="ARBA" id="ARBA00022840"/>
    </source>
</evidence>
<evidence type="ECO:0000256" key="8">
    <source>
        <dbReference type="ARBA" id="ARBA00023125"/>
    </source>
</evidence>
<protein>
    <recommendedName>
        <fullName evidence="10">DNA 5'-3' helicase</fullName>
        <ecNumber evidence="10">5.6.2.3</ecNumber>
    </recommendedName>
</protein>
<dbReference type="GO" id="GO:0043139">
    <property type="term" value="F:5'-3' DNA helicase activity"/>
    <property type="evidence" value="ECO:0007669"/>
    <property type="project" value="UniProtKB-EC"/>
</dbReference>
<dbReference type="PROSITE" id="PS51199">
    <property type="entry name" value="SF4_HELICASE"/>
    <property type="match status" value="1"/>
</dbReference>
<accession>A0A6J6VDG4</accession>
<organism evidence="14">
    <name type="scientific">freshwater metagenome</name>
    <dbReference type="NCBI Taxonomy" id="449393"/>
    <lineage>
        <taxon>unclassified sequences</taxon>
        <taxon>metagenomes</taxon>
        <taxon>ecological metagenomes</taxon>
    </lineage>
</organism>
<evidence type="ECO:0000256" key="10">
    <source>
        <dbReference type="ARBA" id="ARBA00044969"/>
    </source>
</evidence>
<proteinExistence type="inferred from homology"/>
<dbReference type="NCBIfam" id="NF004384">
    <property type="entry name" value="PRK05748.1"/>
    <property type="match status" value="1"/>
</dbReference>
<feature type="domain" description="SF4 helicase" evidence="13">
    <location>
        <begin position="209"/>
        <end position="475"/>
    </location>
</feature>